<dbReference type="AlphaFoldDB" id="A0AAW8Q0P0"/>
<dbReference type="EMBL" id="JAUHGG010000003">
    <property type="protein sequence ID" value="MDS1821645.1"/>
    <property type="molecule type" value="Genomic_DNA"/>
</dbReference>
<reference evidence="1" key="1">
    <citation type="submission" date="2023-06" db="EMBL/GenBank/DDBJ databases">
        <title>Genomic Diversity of Vibrio spp. and Metagenomic Analysis of Pathogens in Florida Gulf Coastal Waters Following Hurricane Ian.</title>
        <authorList>
            <person name="Brumfield K.D."/>
        </authorList>
    </citation>
    <scope>NUCLEOTIDE SEQUENCE</scope>
    <source>
        <strain evidence="1">WBS2B-138</strain>
    </source>
</reference>
<evidence type="ECO:0000313" key="2">
    <source>
        <dbReference type="Proteomes" id="UP001253193"/>
    </source>
</evidence>
<gene>
    <name evidence="1" type="ORF">QX249_13305</name>
</gene>
<dbReference type="Proteomes" id="UP001253193">
    <property type="component" value="Unassembled WGS sequence"/>
</dbReference>
<dbReference type="RefSeq" id="WP_311020560.1">
    <property type="nucleotide sequence ID" value="NZ_JAUHGG010000003.1"/>
</dbReference>
<sequence>MEDQVSSVLEQFEEFKEEAKTKYLGFKRHILTEDILLFVRRQQRSSARDDYHLCIAAVEISEEYWGKGYFKKLITAIESNIGHFSSIEFESVNSKHLEKMLRDNGYIDSVFRGSIPEAPNLSKTFSQEKE</sequence>
<name>A0AAW8Q0P0_VIBPH</name>
<evidence type="ECO:0008006" key="3">
    <source>
        <dbReference type="Google" id="ProtNLM"/>
    </source>
</evidence>
<evidence type="ECO:0000313" key="1">
    <source>
        <dbReference type="EMBL" id="MDS1821645.1"/>
    </source>
</evidence>
<accession>A0AAW8Q0P0</accession>
<proteinExistence type="predicted"/>
<comment type="caution">
    <text evidence="1">The sequence shown here is derived from an EMBL/GenBank/DDBJ whole genome shotgun (WGS) entry which is preliminary data.</text>
</comment>
<protein>
    <recommendedName>
        <fullName evidence="3">N-acetyltransferase domain-containing protein</fullName>
    </recommendedName>
</protein>
<organism evidence="1 2">
    <name type="scientific">Vibrio parahaemolyticus</name>
    <dbReference type="NCBI Taxonomy" id="670"/>
    <lineage>
        <taxon>Bacteria</taxon>
        <taxon>Pseudomonadati</taxon>
        <taxon>Pseudomonadota</taxon>
        <taxon>Gammaproteobacteria</taxon>
        <taxon>Vibrionales</taxon>
        <taxon>Vibrionaceae</taxon>
        <taxon>Vibrio</taxon>
    </lineage>
</organism>